<name>A0A1A9GMV9_9ACTN</name>
<dbReference type="GO" id="GO:0005886">
    <property type="term" value="C:plasma membrane"/>
    <property type="evidence" value="ECO:0007669"/>
    <property type="project" value="UniProtKB-SubCell"/>
</dbReference>
<keyword evidence="4 5" id="KW-0472">Membrane</keyword>
<evidence type="ECO:0000256" key="1">
    <source>
        <dbReference type="ARBA" id="ARBA00004651"/>
    </source>
</evidence>
<feature type="transmembrane region" description="Helical" evidence="5">
    <location>
        <begin position="273"/>
        <end position="291"/>
    </location>
</feature>
<reference evidence="7 8" key="1">
    <citation type="submission" date="2016-03" db="EMBL/GenBank/DDBJ databases">
        <title>Complete genome sequence of a soil Actinobacterium, Nocardioides dokdonensis FR1436.</title>
        <authorList>
            <person name="Kwon S.-K."/>
            <person name="Kim K."/>
            <person name="Kim J.F."/>
        </authorList>
    </citation>
    <scope>NUCLEOTIDE SEQUENCE [LARGE SCALE GENOMIC DNA]</scope>
    <source>
        <strain evidence="7 8">FR1436</strain>
    </source>
</reference>
<feature type="transmembrane region" description="Helical" evidence="5">
    <location>
        <begin position="98"/>
        <end position="117"/>
    </location>
</feature>
<dbReference type="InterPro" id="IPR052524">
    <property type="entry name" value="MFS_Cyanate_Porter"/>
</dbReference>
<evidence type="ECO:0000256" key="3">
    <source>
        <dbReference type="ARBA" id="ARBA00022989"/>
    </source>
</evidence>
<gene>
    <name evidence="7" type="primary">yycB</name>
    <name evidence="7" type="ORF">I601_2403</name>
</gene>
<organism evidence="7 8">
    <name type="scientific">Nocardioides dokdonensis FR1436</name>
    <dbReference type="NCBI Taxonomy" id="1300347"/>
    <lineage>
        <taxon>Bacteria</taxon>
        <taxon>Bacillati</taxon>
        <taxon>Actinomycetota</taxon>
        <taxon>Actinomycetes</taxon>
        <taxon>Propionibacteriales</taxon>
        <taxon>Nocardioidaceae</taxon>
        <taxon>Nocardioides</taxon>
    </lineage>
</organism>
<dbReference type="SUPFAM" id="SSF103473">
    <property type="entry name" value="MFS general substrate transporter"/>
    <property type="match status" value="1"/>
</dbReference>
<dbReference type="InterPro" id="IPR036259">
    <property type="entry name" value="MFS_trans_sf"/>
</dbReference>
<feature type="transmembrane region" description="Helical" evidence="5">
    <location>
        <begin position="241"/>
        <end position="261"/>
    </location>
</feature>
<proteinExistence type="predicted"/>
<evidence type="ECO:0000256" key="2">
    <source>
        <dbReference type="ARBA" id="ARBA00022692"/>
    </source>
</evidence>
<evidence type="ECO:0000259" key="6">
    <source>
        <dbReference type="PROSITE" id="PS50850"/>
    </source>
</evidence>
<evidence type="ECO:0000256" key="4">
    <source>
        <dbReference type="ARBA" id="ARBA00023136"/>
    </source>
</evidence>
<comment type="subcellular location">
    <subcellularLocation>
        <location evidence="1">Cell membrane</location>
        <topology evidence="1">Multi-pass membrane protein</topology>
    </subcellularLocation>
</comment>
<feature type="transmembrane region" description="Helical" evidence="5">
    <location>
        <begin position="297"/>
        <end position="317"/>
    </location>
</feature>
<keyword evidence="3 5" id="KW-1133">Transmembrane helix</keyword>
<accession>A0A1A9GMV9</accession>
<dbReference type="PANTHER" id="PTHR23523:SF2">
    <property type="entry name" value="2-NITROIMIDAZOLE TRANSPORTER"/>
    <property type="match status" value="1"/>
</dbReference>
<dbReference type="AlphaFoldDB" id="A0A1A9GMV9"/>
<feature type="transmembrane region" description="Helical" evidence="5">
    <location>
        <begin position="329"/>
        <end position="353"/>
    </location>
</feature>
<sequence length="401" mass="41125">MSRRGGPLFLLGLVLLSFNLRPAAVSVGPVLAEVREGLSMSATEASLLTTLPVLAFAVFGALASAAAARGGLHRVTLVALLAVVVGLAGRAVTGSDIAFLALSLLAVAGMAMANVLMPSLVKRHAPERIGAVTAIYSTALAIGLTSALLLTVPLSTALGGWRGGLGAWAVLAGVAVLPWILLARHDRVTPTPGGPITVGQVARTPLGLAMAAFFGVQSIHAYVMFGWFAQLWRDAGYSPTAAGALVGLIAGVSIPLSWLLPPLLARSSHQRRILVAVISCYPVAYVGLLVAPAAGAVLWALLAGVGACTFPLILTLIGLRARTPEGTAALSAFTQSAGYLLAASGPFVVGLLYDATGEWTVPLALLLALVVPMLALASWLARPHFLEDQLGGSTPRRSTRP</sequence>
<dbReference type="Pfam" id="PF07690">
    <property type="entry name" value="MFS_1"/>
    <property type="match status" value="1"/>
</dbReference>
<dbReference type="InterPro" id="IPR011701">
    <property type="entry name" value="MFS"/>
</dbReference>
<feature type="transmembrane region" description="Helical" evidence="5">
    <location>
        <begin position="204"/>
        <end position="229"/>
    </location>
</feature>
<evidence type="ECO:0000313" key="8">
    <source>
        <dbReference type="Proteomes" id="UP000077868"/>
    </source>
</evidence>
<dbReference type="InterPro" id="IPR020846">
    <property type="entry name" value="MFS_dom"/>
</dbReference>
<evidence type="ECO:0000256" key="5">
    <source>
        <dbReference type="SAM" id="Phobius"/>
    </source>
</evidence>
<feature type="domain" description="Major facilitator superfamily (MFS) profile" evidence="6">
    <location>
        <begin position="7"/>
        <end position="386"/>
    </location>
</feature>
<dbReference type="Proteomes" id="UP000077868">
    <property type="component" value="Chromosome"/>
</dbReference>
<feature type="transmembrane region" description="Helical" evidence="5">
    <location>
        <begin position="359"/>
        <end position="381"/>
    </location>
</feature>
<dbReference type="PANTHER" id="PTHR23523">
    <property type="match status" value="1"/>
</dbReference>
<feature type="transmembrane region" description="Helical" evidence="5">
    <location>
        <begin position="165"/>
        <end position="183"/>
    </location>
</feature>
<feature type="transmembrane region" description="Helical" evidence="5">
    <location>
        <begin position="75"/>
        <end position="92"/>
    </location>
</feature>
<dbReference type="RefSeq" id="WP_068109860.1">
    <property type="nucleotide sequence ID" value="NZ_CP015079.1"/>
</dbReference>
<dbReference type="STRING" id="1300347.I601_2403"/>
<feature type="transmembrane region" description="Helical" evidence="5">
    <location>
        <begin position="129"/>
        <end position="153"/>
    </location>
</feature>
<dbReference type="PROSITE" id="PS50850">
    <property type="entry name" value="MFS"/>
    <property type="match status" value="1"/>
</dbReference>
<feature type="transmembrane region" description="Helical" evidence="5">
    <location>
        <begin position="47"/>
        <end position="68"/>
    </location>
</feature>
<dbReference type="Gene3D" id="1.20.1250.20">
    <property type="entry name" value="MFS general substrate transporter like domains"/>
    <property type="match status" value="2"/>
</dbReference>
<dbReference type="EMBL" id="CP015079">
    <property type="protein sequence ID" value="ANH38821.1"/>
    <property type="molecule type" value="Genomic_DNA"/>
</dbReference>
<keyword evidence="2 5" id="KW-0812">Transmembrane</keyword>
<dbReference type="PATRIC" id="fig|1300347.3.peg.2395"/>
<dbReference type="KEGG" id="ndk:I601_2403"/>
<evidence type="ECO:0000313" key="7">
    <source>
        <dbReference type="EMBL" id="ANH38821.1"/>
    </source>
</evidence>
<dbReference type="GO" id="GO:0022857">
    <property type="term" value="F:transmembrane transporter activity"/>
    <property type="evidence" value="ECO:0007669"/>
    <property type="project" value="InterPro"/>
</dbReference>
<keyword evidence="8" id="KW-1185">Reference proteome</keyword>
<protein>
    <submittedName>
        <fullName evidence="7">Putative transporter YycB</fullName>
    </submittedName>
</protein>